<dbReference type="PROSITE" id="PS00687">
    <property type="entry name" value="ALDEHYDE_DEHYDR_GLU"/>
    <property type="match status" value="1"/>
</dbReference>
<keyword evidence="1 3" id="KW-0560">Oxidoreductase</keyword>
<dbReference type="InterPro" id="IPR016162">
    <property type="entry name" value="Ald_DH_N"/>
</dbReference>
<evidence type="ECO:0000256" key="1">
    <source>
        <dbReference type="ARBA" id="ARBA00023002"/>
    </source>
</evidence>
<name>A0ABR7M5Q1_9BACT</name>
<dbReference type="CDD" id="cd07102">
    <property type="entry name" value="ALDH_EDX86601"/>
    <property type="match status" value="1"/>
</dbReference>
<feature type="domain" description="Aldehyde dehydrogenase" evidence="4">
    <location>
        <begin position="4"/>
        <end position="454"/>
    </location>
</feature>
<evidence type="ECO:0000313" key="5">
    <source>
        <dbReference type="EMBL" id="MBC6490353.1"/>
    </source>
</evidence>
<reference evidence="5 6" key="1">
    <citation type="submission" date="2016-07" db="EMBL/GenBank/DDBJ databases">
        <title>Genome analysis of Flavihumibacter stibioxidans YS-17.</title>
        <authorList>
            <person name="Shi K."/>
            <person name="Han Y."/>
            <person name="Wang G."/>
        </authorList>
    </citation>
    <scope>NUCLEOTIDE SEQUENCE [LARGE SCALE GENOMIC DNA]</scope>
    <source>
        <strain evidence="5 6">YS-17</strain>
    </source>
</reference>
<evidence type="ECO:0000259" key="4">
    <source>
        <dbReference type="Pfam" id="PF00171"/>
    </source>
</evidence>
<dbReference type="InterPro" id="IPR029510">
    <property type="entry name" value="Ald_DH_CS_GLU"/>
</dbReference>
<comment type="caution">
    <text evidence="5">The sequence shown here is derived from an EMBL/GenBank/DDBJ whole genome shotgun (WGS) entry which is preliminary data.</text>
</comment>
<protein>
    <submittedName>
        <fullName evidence="5">Aldehyde dehydrogenase</fullName>
    </submittedName>
</protein>
<sequence length="459" mass="50429">MIMETLKIINPATEEVIRELAADSVESIGYKFEQLKHGQKVWAQVPLVDRIGCIGRFYDLLDENKDELARTLTLEMGKPLQQSYNELNGARSRIRFFLDHSEKWLSEEWITSVGGTREKITYEPLGVIANISAWNYPYLVGVNVFIPGLIGGNAVLYKPSEFSTLTGLHIQSLLYRSGIPENCFQLIIGGGAAGSLLLDLPIDGCFFTGSYRTGMAIANRMASKLVPCQLELGGKDPLYVMDDVTDIDQVAAAALEGVVYNNGQSCCAVERIYVQEGVYDRFLESFTAQAKKLVMGDPLDPASELGPLSRKQQVEFLQDQINDAVSKGAVLTTGAGKIPEKGYFLAPAILSGTDHSMKVMKDESFGPVIGIQKVKDDAEAVKLMQDTEYGLTAAVYSSSFERAEAVMRQMNTGTVYWNCCDRVSAGLPWSGRKHSGLGSTLSYTGIRAFVQPKAWHIRG</sequence>
<dbReference type="InterPro" id="IPR016163">
    <property type="entry name" value="Ald_DH_C"/>
</dbReference>
<dbReference type="PROSITE" id="PS00070">
    <property type="entry name" value="ALDEHYDE_DEHYDR_CYS"/>
    <property type="match status" value="1"/>
</dbReference>
<dbReference type="Gene3D" id="3.40.309.10">
    <property type="entry name" value="Aldehyde Dehydrogenase, Chain A, domain 2"/>
    <property type="match status" value="1"/>
</dbReference>
<evidence type="ECO:0000256" key="2">
    <source>
        <dbReference type="PROSITE-ProRule" id="PRU10007"/>
    </source>
</evidence>
<keyword evidence="6" id="KW-1185">Reference proteome</keyword>
<proteinExistence type="inferred from homology"/>
<evidence type="ECO:0000256" key="3">
    <source>
        <dbReference type="RuleBase" id="RU003345"/>
    </source>
</evidence>
<accession>A0ABR7M5Q1</accession>
<dbReference type="InterPro" id="IPR016161">
    <property type="entry name" value="Ald_DH/histidinol_DH"/>
</dbReference>
<dbReference type="Proteomes" id="UP000765802">
    <property type="component" value="Unassembled WGS sequence"/>
</dbReference>
<dbReference type="SUPFAM" id="SSF53720">
    <property type="entry name" value="ALDH-like"/>
    <property type="match status" value="1"/>
</dbReference>
<dbReference type="InterPro" id="IPR016160">
    <property type="entry name" value="Ald_DH_CS_CYS"/>
</dbReference>
<comment type="similarity">
    <text evidence="3">Belongs to the aldehyde dehydrogenase family.</text>
</comment>
<dbReference type="Gene3D" id="3.40.605.10">
    <property type="entry name" value="Aldehyde Dehydrogenase, Chain A, domain 1"/>
    <property type="match status" value="1"/>
</dbReference>
<gene>
    <name evidence="5" type="ORF">BC349_05220</name>
</gene>
<dbReference type="InterPro" id="IPR015590">
    <property type="entry name" value="Aldehyde_DH_dom"/>
</dbReference>
<evidence type="ECO:0000313" key="6">
    <source>
        <dbReference type="Proteomes" id="UP000765802"/>
    </source>
</evidence>
<feature type="active site" evidence="2">
    <location>
        <position position="231"/>
    </location>
</feature>
<dbReference type="PANTHER" id="PTHR11699">
    <property type="entry name" value="ALDEHYDE DEHYDROGENASE-RELATED"/>
    <property type="match status" value="1"/>
</dbReference>
<organism evidence="5 6">
    <name type="scientific">Flavihumibacter stibioxidans</name>
    <dbReference type="NCBI Taxonomy" id="1834163"/>
    <lineage>
        <taxon>Bacteria</taxon>
        <taxon>Pseudomonadati</taxon>
        <taxon>Bacteroidota</taxon>
        <taxon>Chitinophagia</taxon>
        <taxon>Chitinophagales</taxon>
        <taxon>Chitinophagaceae</taxon>
        <taxon>Flavihumibacter</taxon>
    </lineage>
</organism>
<dbReference type="EMBL" id="MBUA01000001">
    <property type="protein sequence ID" value="MBC6490353.1"/>
    <property type="molecule type" value="Genomic_DNA"/>
</dbReference>
<dbReference type="Pfam" id="PF00171">
    <property type="entry name" value="Aldedh"/>
    <property type="match status" value="1"/>
</dbReference>